<keyword evidence="5" id="KW-1185">Reference proteome</keyword>
<evidence type="ECO:0000256" key="1">
    <source>
        <dbReference type="SAM" id="Coils"/>
    </source>
</evidence>
<protein>
    <submittedName>
        <fullName evidence="4">Histidine kinase</fullName>
    </submittedName>
</protein>
<feature type="domain" description="Signal transduction histidine kinase internal region" evidence="3">
    <location>
        <begin position="174"/>
        <end position="250"/>
    </location>
</feature>
<sequence>MSKFESILKSPISKKDVWVLFVCLPYFITLAYLLFGRRYIRETEVFLYATAVVCVVWVISWRLHILAGHYMRVILQDVQQTTYRLLLSVSIYIPLTGIIACALFYGFYRTGFLGYKFDLGNFISAMLSGLLINIVATSFYEGLYIFERWRDTLLEAENLKLEAEKLKKANLQSQLDGLKSQVNPHFLFNSLNSLSALIHKDPDKAEEFLDELSKVYRYLLRTNEQELTTLSAEIKFISSYFHLLKTRYAEGIVLDVNIEKMYEEYLLPPLTLQMLLENAVKHNVILKEEPLVIVMQTDENDNLIVSNTLHKKRLVVQSNKVGLANISTKYRLLNQPDIVIRDNDNAFTVIIPLIHNYK</sequence>
<keyword evidence="1" id="KW-0175">Coiled coil</keyword>
<feature type="transmembrane region" description="Helical" evidence="2">
    <location>
        <begin position="47"/>
        <end position="65"/>
    </location>
</feature>
<feature type="transmembrane region" description="Helical" evidence="2">
    <location>
        <begin position="17"/>
        <end position="35"/>
    </location>
</feature>
<keyword evidence="2" id="KW-0812">Transmembrane</keyword>
<evidence type="ECO:0000259" key="3">
    <source>
        <dbReference type="Pfam" id="PF06580"/>
    </source>
</evidence>
<evidence type="ECO:0000256" key="2">
    <source>
        <dbReference type="SAM" id="Phobius"/>
    </source>
</evidence>
<dbReference type="EMBL" id="FUZA01000005">
    <property type="protein sequence ID" value="SKC05154.1"/>
    <property type="molecule type" value="Genomic_DNA"/>
</dbReference>
<keyword evidence="2" id="KW-0472">Membrane</keyword>
<dbReference type="STRING" id="651661.SAMN05660293_03835"/>
<evidence type="ECO:0000313" key="4">
    <source>
        <dbReference type="EMBL" id="SKC05154.1"/>
    </source>
</evidence>
<dbReference type="GO" id="GO:0000155">
    <property type="term" value="F:phosphorelay sensor kinase activity"/>
    <property type="evidence" value="ECO:0007669"/>
    <property type="project" value="InterPro"/>
</dbReference>
<reference evidence="5" key="1">
    <citation type="submission" date="2017-02" db="EMBL/GenBank/DDBJ databases">
        <authorList>
            <person name="Varghese N."/>
            <person name="Submissions S."/>
        </authorList>
    </citation>
    <scope>NUCLEOTIDE SEQUENCE [LARGE SCALE GENOMIC DNA]</scope>
    <source>
        <strain evidence="5">DSM 22270</strain>
    </source>
</reference>
<feature type="transmembrane region" description="Helical" evidence="2">
    <location>
        <begin position="119"/>
        <end position="140"/>
    </location>
</feature>
<dbReference type="PANTHER" id="PTHR34220:SF7">
    <property type="entry name" value="SENSOR HISTIDINE KINASE YPDA"/>
    <property type="match status" value="1"/>
</dbReference>
<name>A0A1T5G9R3_9BACT</name>
<feature type="transmembrane region" description="Helical" evidence="2">
    <location>
        <begin position="85"/>
        <end position="107"/>
    </location>
</feature>
<dbReference type="PANTHER" id="PTHR34220">
    <property type="entry name" value="SENSOR HISTIDINE KINASE YPDA"/>
    <property type="match status" value="1"/>
</dbReference>
<keyword evidence="4" id="KW-0808">Transferase</keyword>
<dbReference type="Pfam" id="PF06580">
    <property type="entry name" value="His_kinase"/>
    <property type="match status" value="1"/>
</dbReference>
<feature type="coiled-coil region" evidence="1">
    <location>
        <begin position="154"/>
        <end position="181"/>
    </location>
</feature>
<gene>
    <name evidence="4" type="ORF">SAMN05660293_03835</name>
</gene>
<accession>A0A1T5G9R3</accession>
<dbReference type="InterPro" id="IPR010559">
    <property type="entry name" value="Sig_transdc_His_kin_internal"/>
</dbReference>
<dbReference type="GO" id="GO:0016020">
    <property type="term" value="C:membrane"/>
    <property type="evidence" value="ECO:0007669"/>
    <property type="project" value="InterPro"/>
</dbReference>
<dbReference type="InterPro" id="IPR050640">
    <property type="entry name" value="Bact_2-comp_sensor_kinase"/>
</dbReference>
<dbReference type="AlphaFoldDB" id="A0A1T5G9R3"/>
<keyword evidence="2" id="KW-1133">Transmembrane helix</keyword>
<organism evidence="4 5">
    <name type="scientific">Dyadobacter psychrophilus</name>
    <dbReference type="NCBI Taxonomy" id="651661"/>
    <lineage>
        <taxon>Bacteria</taxon>
        <taxon>Pseudomonadati</taxon>
        <taxon>Bacteroidota</taxon>
        <taxon>Cytophagia</taxon>
        <taxon>Cytophagales</taxon>
        <taxon>Spirosomataceae</taxon>
        <taxon>Dyadobacter</taxon>
    </lineage>
</organism>
<proteinExistence type="predicted"/>
<keyword evidence="4" id="KW-0418">Kinase</keyword>
<evidence type="ECO:0000313" key="5">
    <source>
        <dbReference type="Proteomes" id="UP000190897"/>
    </source>
</evidence>
<dbReference type="Proteomes" id="UP000190897">
    <property type="component" value="Unassembled WGS sequence"/>
</dbReference>
<dbReference type="RefSeq" id="WP_170916685.1">
    <property type="nucleotide sequence ID" value="NZ_FUZA01000005.1"/>
</dbReference>